<feature type="non-terminal residue" evidence="1">
    <location>
        <position position="1"/>
    </location>
</feature>
<gene>
    <name evidence="1" type="ORF">PFISCL1PPCAC_12167</name>
</gene>
<name>A0AAV5VMS6_9BILA</name>
<sequence>LIRVQENHEVLSLQKPSCDWLIRGCRAVDRAATRVINFRWRRQRVFPFLFLLGFRWHLGSHPARLLPPMVDVEYPPMPVH</sequence>
<reference evidence="1" key="1">
    <citation type="submission" date="2023-10" db="EMBL/GenBank/DDBJ databases">
        <title>Genome assembly of Pristionchus species.</title>
        <authorList>
            <person name="Yoshida K."/>
            <person name="Sommer R.J."/>
        </authorList>
    </citation>
    <scope>NUCLEOTIDE SEQUENCE</scope>
    <source>
        <strain evidence="1">RS5133</strain>
    </source>
</reference>
<proteinExistence type="predicted"/>
<protein>
    <submittedName>
        <fullName evidence="1">Uncharacterized protein</fullName>
    </submittedName>
</protein>
<dbReference type="Proteomes" id="UP001432322">
    <property type="component" value="Unassembled WGS sequence"/>
</dbReference>
<dbReference type="AlphaFoldDB" id="A0AAV5VMS6"/>
<accession>A0AAV5VMS6</accession>
<comment type="caution">
    <text evidence="1">The sequence shown here is derived from an EMBL/GenBank/DDBJ whole genome shotgun (WGS) entry which is preliminary data.</text>
</comment>
<keyword evidence="2" id="KW-1185">Reference proteome</keyword>
<feature type="non-terminal residue" evidence="1">
    <location>
        <position position="80"/>
    </location>
</feature>
<evidence type="ECO:0000313" key="2">
    <source>
        <dbReference type="Proteomes" id="UP001432322"/>
    </source>
</evidence>
<organism evidence="1 2">
    <name type="scientific">Pristionchus fissidentatus</name>
    <dbReference type="NCBI Taxonomy" id="1538716"/>
    <lineage>
        <taxon>Eukaryota</taxon>
        <taxon>Metazoa</taxon>
        <taxon>Ecdysozoa</taxon>
        <taxon>Nematoda</taxon>
        <taxon>Chromadorea</taxon>
        <taxon>Rhabditida</taxon>
        <taxon>Rhabditina</taxon>
        <taxon>Diplogasteromorpha</taxon>
        <taxon>Diplogasteroidea</taxon>
        <taxon>Neodiplogasteridae</taxon>
        <taxon>Pristionchus</taxon>
    </lineage>
</organism>
<dbReference type="EMBL" id="BTSY01000003">
    <property type="protein sequence ID" value="GMT20870.1"/>
    <property type="molecule type" value="Genomic_DNA"/>
</dbReference>
<evidence type="ECO:0000313" key="1">
    <source>
        <dbReference type="EMBL" id="GMT20870.1"/>
    </source>
</evidence>